<evidence type="ECO:0000313" key="2">
    <source>
        <dbReference type="EMBL" id="RHZ87315.1"/>
    </source>
</evidence>
<dbReference type="GO" id="GO:0007165">
    <property type="term" value="P:signal transduction"/>
    <property type="evidence" value="ECO:0007669"/>
    <property type="project" value="TreeGrafter"/>
</dbReference>
<keyword evidence="3" id="KW-1185">Reference proteome</keyword>
<dbReference type="PROSITE" id="PS50011">
    <property type="entry name" value="PROTEIN_KINASE_DOM"/>
    <property type="match status" value="1"/>
</dbReference>
<dbReference type="InterPro" id="IPR000719">
    <property type="entry name" value="Prot_kinase_dom"/>
</dbReference>
<comment type="caution">
    <text evidence="2">The sequence shown here is derived from an EMBL/GenBank/DDBJ whole genome shotgun (WGS) entry which is preliminary data.</text>
</comment>
<protein>
    <recommendedName>
        <fullName evidence="1">Protein kinase domain-containing protein</fullName>
    </recommendedName>
</protein>
<dbReference type="EMBL" id="PQFF01000035">
    <property type="protein sequence ID" value="RHZ87315.1"/>
    <property type="molecule type" value="Genomic_DNA"/>
</dbReference>
<dbReference type="InterPro" id="IPR011009">
    <property type="entry name" value="Kinase-like_dom_sf"/>
</dbReference>
<organism evidence="2 3">
    <name type="scientific">Diversispora epigaea</name>
    <dbReference type="NCBI Taxonomy" id="1348612"/>
    <lineage>
        <taxon>Eukaryota</taxon>
        <taxon>Fungi</taxon>
        <taxon>Fungi incertae sedis</taxon>
        <taxon>Mucoromycota</taxon>
        <taxon>Glomeromycotina</taxon>
        <taxon>Glomeromycetes</taxon>
        <taxon>Diversisporales</taxon>
        <taxon>Diversisporaceae</taxon>
        <taxon>Diversispora</taxon>
    </lineage>
</organism>
<dbReference type="Pfam" id="PF00069">
    <property type="entry name" value="Pkinase"/>
    <property type="match status" value="1"/>
</dbReference>
<evidence type="ECO:0000259" key="1">
    <source>
        <dbReference type="PROSITE" id="PS50011"/>
    </source>
</evidence>
<proteinExistence type="predicted"/>
<accession>A0A397JG42</accession>
<dbReference type="GO" id="GO:0005737">
    <property type="term" value="C:cytoplasm"/>
    <property type="evidence" value="ECO:0007669"/>
    <property type="project" value="TreeGrafter"/>
</dbReference>
<gene>
    <name evidence="2" type="ORF">Glove_37g87</name>
</gene>
<dbReference type="Gene3D" id="1.10.510.10">
    <property type="entry name" value="Transferase(Phosphotransferase) domain 1"/>
    <property type="match status" value="1"/>
</dbReference>
<name>A0A397JG42_9GLOM</name>
<feature type="domain" description="Protein kinase" evidence="1">
    <location>
        <begin position="37"/>
        <end position="271"/>
    </location>
</feature>
<dbReference type="GO" id="GO:0005524">
    <property type="term" value="F:ATP binding"/>
    <property type="evidence" value="ECO:0007669"/>
    <property type="project" value="InterPro"/>
</dbReference>
<sequence length="271" mass="31912">MGTQIRKHDSVFFLQTQPDDSHFLIEELSNKSMIKEYEILEAKASQSLPLSRSLQDNKSFKEREEMKEVKEIKEIEEMKETRKSEEMKETGETEELQDAINVIKLMLDHPCNAKRFQNEFDKWINYEVENWKMSEEQEVCLKNLYYSTNKIGFLQEIKNKLTFCGKNGISIYVMNYAKYGSLQKLLNNNFVLLTWRRKSSILSTIVIGLKNIHKMGLMHKDFHSGNIVNQTLNLYYITDFELCKPVIENDPEKIYGVIPYMAPERKIHSSI</sequence>
<dbReference type="SUPFAM" id="SSF56112">
    <property type="entry name" value="Protein kinase-like (PK-like)"/>
    <property type="match status" value="1"/>
</dbReference>
<dbReference type="STRING" id="1348612.A0A397JG42"/>
<evidence type="ECO:0000313" key="3">
    <source>
        <dbReference type="Proteomes" id="UP000266861"/>
    </source>
</evidence>
<reference evidence="2 3" key="1">
    <citation type="submission" date="2018-08" db="EMBL/GenBank/DDBJ databases">
        <title>Genome and evolution of the arbuscular mycorrhizal fungus Diversispora epigaea (formerly Glomus versiforme) and its bacterial endosymbionts.</title>
        <authorList>
            <person name="Sun X."/>
            <person name="Fei Z."/>
            <person name="Harrison M."/>
        </authorList>
    </citation>
    <scope>NUCLEOTIDE SEQUENCE [LARGE SCALE GENOMIC DNA]</scope>
    <source>
        <strain evidence="2 3">IT104</strain>
    </source>
</reference>
<dbReference type="GO" id="GO:0004672">
    <property type="term" value="F:protein kinase activity"/>
    <property type="evidence" value="ECO:0007669"/>
    <property type="project" value="InterPro"/>
</dbReference>
<dbReference type="PANTHER" id="PTHR23257">
    <property type="entry name" value="SERINE-THREONINE PROTEIN KINASE"/>
    <property type="match status" value="1"/>
</dbReference>
<dbReference type="AlphaFoldDB" id="A0A397JG42"/>
<dbReference type="Proteomes" id="UP000266861">
    <property type="component" value="Unassembled WGS sequence"/>
</dbReference>
<dbReference type="InterPro" id="IPR050167">
    <property type="entry name" value="Ser_Thr_protein_kinase"/>
</dbReference>